<gene>
    <name evidence="2" type="ORF">EVEC_LOCUS1485</name>
</gene>
<protein>
    <submittedName>
        <fullName evidence="4">Secreted protein</fullName>
    </submittedName>
</protein>
<evidence type="ECO:0000313" key="2">
    <source>
        <dbReference type="EMBL" id="VDD86342.1"/>
    </source>
</evidence>
<keyword evidence="3" id="KW-1185">Reference proteome</keyword>
<dbReference type="Proteomes" id="UP000274131">
    <property type="component" value="Unassembled WGS sequence"/>
</dbReference>
<evidence type="ECO:0000313" key="3">
    <source>
        <dbReference type="Proteomes" id="UP000274131"/>
    </source>
</evidence>
<accession>A0A0N4UWC4</accession>
<keyword evidence="1" id="KW-1133">Transmembrane helix</keyword>
<keyword evidence="1" id="KW-0472">Membrane</keyword>
<dbReference type="EMBL" id="UXUI01007217">
    <property type="protein sequence ID" value="VDD86342.1"/>
    <property type="molecule type" value="Genomic_DNA"/>
</dbReference>
<dbReference type="WBParaSite" id="EVEC_0000177701-mRNA-1">
    <property type="protein sequence ID" value="EVEC_0000177701-mRNA-1"/>
    <property type="gene ID" value="EVEC_0000177701"/>
</dbReference>
<evidence type="ECO:0000256" key="1">
    <source>
        <dbReference type="SAM" id="Phobius"/>
    </source>
</evidence>
<keyword evidence="1" id="KW-0812">Transmembrane</keyword>
<proteinExistence type="predicted"/>
<feature type="transmembrane region" description="Helical" evidence="1">
    <location>
        <begin position="12"/>
        <end position="35"/>
    </location>
</feature>
<reference evidence="2 3" key="2">
    <citation type="submission" date="2018-10" db="EMBL/GenBank/DDBJ databases">
        <authorList>
            <consortium name="Pathogen Informatics"/>
        </authorList>
    </citation>
    <scope>NUCLEOTIDE SEQUENCE [LARGE SCALE GENOMIC DNA]</scope>
</reference>
<sequence>MFGLIGVSGEGCVLAVAVTAVAVGGFFFGASAAVFGTTDDFWLHCCCIVNAVLLPLSLTAAPELAS</sequence>
<evidence type="ECO:0000313" key="4">
    <source>
        <dbReference type="WBParaSite" id="EVEC_0000177701-mRNA-1"/>
    </source>
</evidence>
<name>A0A0N4UWC4_ENTVE</name>
<reference evidence="4" key="1">
    <citation type="submission" date="2017-02" db="UniProtKB">
        <authorList>
            <consortium name="WormBaseParasite"/>
        </authorList>
    </citation>
    <scope>IDENTIFICATION</scope>
</reference>
<organism evidence="4">
    <name type="scientific">Enterobius vermicularis</name>
    <name type="common">Human pinworm</name>
    <dbReference type="NCBI Taxonomy" id="51028"/>
    <lineage>
        <taxon>Eukaryota</taxon>
        <taxon>Metazoa</taxon>
        <taxon>Ecdysozoa</taxon>
        <taxon>Nematoda</taxon>
        <taxon>Chromadorea</taxon>
        <taxon>Rhabditida</taxon>
        <taxon>Spirurina</taxon>
        <taxon>Oxyuridomorpha</taxon>
        <taxon>Oxyuroidea</taxon>
        <taxon>Oxyuridae</taxon>
        <taxon>Enterobius</taxon>
    </lineage>
</organism>
<dbReference type="AlphaFoldDB" id="A0A0N4UWC4"/>